<dbReference type="AlphaFoldDB" id="A0A934TND1"/>
<dbReference type="Gene3D" id="2.60.450.10">
    <property type="entry name" value="Lipopolysaccharide (LPS) transport protein A like domain"/>
    <property type="match status" value="1"/>
</dbReference>
<dbReference type="GO" id="GO:0015221">
    <property type="term" value="F:lipopolysaccharide transmembrane transporter activity"/>
    <property type="evidence" value="ECO:0007669"/>
    <property type="project" value="InterPro"/>
</dbReference>
<dbReference type="EMBL" id="NHSD01000324">
    <property type="protein sequence ID" value="MBK5928776.1"/>
    <property type="molecule type" value="Genomic_DNA"/>
</dbReference>
<reference evidence="2" key="1">
    <citation type="submission" date="2017-05" db="EMBL/GenBank/DDBJ databases">
        <authorList>
            <person name="Imhoff J.F."/>
            <person name="Rahn T."/>
            <person name="Kuenzel S."/>
            <person name="Neulinger S.C."/>
        </authorList>
    </citation>
    <scope>NUCLEOTIDE SEQUENCE</scope>
    <source>
        <strain evidence="2">LMG 28126</strain>
    </source>
</reference>
<accession>A0A934TND1</accession>
<dbReference type="NCBIfam" id="TIGR04409">
    <property type="entry name" value="LptC_YrbK"/>
    <property type="match status" value="1"/>
</dbReference>
<keyword evidence="1" id="KW-0812">Transmembrane</keyword>
<dbReference type="InterPro" id="IPR026265">
    <property type="entry name" value="LptC"/>
</dbReference>
<gene>
    <name evidence="2" type="ORF">CCR87_15785</name>
</gene>
<dbReference type="InterPro" id="IPR010664">
    <property type="entry name" value="LipoPS_assembly_LptC-rel"/>
</dbReference>
<dbReference type="RefSeq" id="WP_207186672.1">
    <property type="nucleotide sequence ID" value="NZ_NHSD01000324.1"/>
</dbReference>
<evidence type="ECO:0000313" key="3">
    <source>
        <dbReference type="Proteomes" id="UP000706333"/>
    </source>
</evidence>
<dbReference type="Proteomes" id="UP000706333">
    <property type="component" value="Unassembled WGS sequence"/>
</dbReference>
<reference evidence="2" key="2">
    <citation type="journal article" date="2020" name="Microorganisms">
        <title>Osmotic Adaptation and Compatible Solute Biosynthesis of Phototrophic Bacteria as Revealed from Genome Analyses.</title>
        <authorList>
            <person name="Imhoff J.F."/>
            <person name="Rahn T."/>
            <person name="Kunzel S."/>
            <person name="Keller A."/>
            <person name="Neulinger S.C."/>
        </authorList>
    </citation>
    <scope>NUCLEOTIDE SEQUENCE</scope>
    <source>
        <strain evidence="2">LMG 28126</strain>
    </source>
</reference>
<protein>
    <submittedName>
        <fullName evidence="2">LPS export ABC transporter periplasmic protein LptC</fullName>
    </submittedName>
</protein>
<dbReference type="GO" id="GO:0005886">
    <property type="term" value="C:plasma membrane"/>
    <property type="evidence" value="ECO:0007669"/>
    <property type="project" value="InterPro"/>
</dbReference>
<keyword evidence="1" id="KW-1133">Transmembrane helix</keyword>
<feature type="transmembrane region" description="Helical" evidence="1">
    <location>
        <begin position="12"/>
        <end position="34"/>
    </location>
</feature>
<evidence type="ECO:0000256" key="1">
    <source>
        <dbReference type="SAM" id="Phobius"/>
    </source>
</evidence>
<name>A0A934TND1_9RHOB</name>
<keyword evidence="3" id="KW-1185">Reference proteome</keyword>
<keyword evidence="1" id="KW-0472">Membrane</keyword>
<proteinExistence type="predicted"/>
<evidence type="ECO:0000313" key="2">
    <source>
        <dbReference type="EMBL" id="MBK5928776.1"/>
    </source>
</evidence>
<dbReference type="Pfam" id="PF06835">
    <property type="entry name" value="LptC"/>
    <property type="match status" value="1"/>
</dbReference>
<sequence length="207" mass="21716">MAYGAGLWHSRTVAGLRLVLPLASVVLLSMLFLLSREIDPSRAVPTAAVDAEDLARDPRILASRLSSVTVDGTEVEMTAATLRIAAGGREQTEAEDVTARLTAPDGRENHLTARRATVDGAAEMMTLAGAVTMTDGSGYTLRSERMLIALDRSSARSPGPVQADGPLGRIDAGAMALTLTPVPGGPATHQLRFEGGVRLIHQPEPGE</sequence>
<organism evidence="2 3">
    <name type="scientific">Rhodobaculum claviforme</name>
    <dbReference type="NCBI Taxonomy" id="1549854"/>
    <lineage>
        <taxon>Bacteria</taxon>
        <taxon>Pseudomonadati</taxon>
        <taxon>Pseudomonadota</taxon>
        <taxon>Alphaproteobacteria</taxon>
        <taxon>Rhodobacterales</taxon>
        <taxon>Paracoccaceae</taxon>
        <taxon>Rhodobaculum</taxon>
    </lineage>
</organism>
<comment type="caution">
    <text evidence="2">The sequence shown here is derived from an EMBL/GenBank/DDBJ whole genome shotgun (WGS) entry which is preliminary data.</text>
</comment>